<dbReference type="InParanoid" id="D7T1L6"/>
<proteinExistence type="predicted"/>
<dbReference type="AlphaFoldDB" id="D7T1L6"/>
<accession>D7T1L6</accession>
<keyword evidence="2" id="KW-1185">Reference proteome</keyword>
<dbReference type="PaxDb" id="29760-VIT_06s0009g01040.t01"/>
<reference evidence="2" key="1">
    <citation type="journal article" date="2007" name="Nature">
        <title>The grapevine genome sequence suggests ancestral hexaploidization in major angiosperm phyla.</title>
        <authorList>
            <consortium name="The French-Italian Public Consortium for Grapevine Genome Characterization."/>
            <person name="Jaillon O."/>
            <person name="Aury J.-M."/>
            <person name="Noel B."/>
            <person name="Policriti A."/>
            <person name="Clepet C."/>
            <person name="Casagrande A."/>
            <person name="Choisne N."/>
            <person name="Aubourg S."/>
            <person name="Vitulo N."/>
            <person name="Jubin C."/>
            <person name="Vezzi A."/>
            <person name="Legeai F."/>
            <person name="Hugueney P."/>
            <person name="Dasilva C."/>
            <person name="Horner D."/>
            <person name="Mica E."/>
            <person name="Jublot D."/>
            <person name="Poulain J."/>
            <person name="Bruyere C."/>
            <person name="Billault A."/>
            <person name="Segurens B."/>
            <person name="Gouyvenoux M."/>
            <person name="Ugarte E."/>
            <person name="Cattonaro F."/>
            <person name="Anthouard V."/>
            <person name="Vico V."/>
            <person name="Del Fabbro C."/>
            <person name="Alaux M."/>
            <person name="Di Gaspero G."/>
            <person name="Dumas V."/>
            <person name="Felice N."/>
            <person name="Paillard S."/>
            <person name="Juman I."/>
            <person name="Moroldo M."/>
            <person name="Scalabrin S."/>
            <person name="Canaguier A."/>
            <person name="Le Clainche I."/>
            <person name="Malacrida G."/>
            <person name="Durand E."/>
            <person name="Pesole G."/>
            <person name="Laucou V."/>
            <person name="Chatelet P."/>
            <person name="Merdinoglu D."/>
            <person name="Delledonne M."/>
            <person name="Pezzotti M."/>
            <person name="Lecharny A."/>
            <person name="Scarpelli C."/>
            <person name="Artiguenave F."/>
            <person name="Pe M.E."/>
            <person name="Valle G."/>
            <person name="Morgante M."/>
            <person name="Caboche M."/>
            <person name="Adam-Blondon A.-F."/>
            <person name="Weissenbach J."/>
            <person name="Quetier F."/>
            <person name="Wincker P."/>
        </authorList>
    </citation>
    <scope>NUCLEOTIDE SEQUENCE [LARGE SCALE GENOMIC DNA]</scope>
    <source>
        <strain evidence="2">cv. Pinot noir / PN40024</strain>
    </source>
</reference>
<organism evidence="1 2">
    <name type="scientific">Vitis vinifera</name>
    <name type="common">Grape</name>
    <dbReference type="NCBI Taxonomy" id="29760"/>
    <lineage>
        <taxon>Eukaryota</taxon>
        <taxon>Viridiplantae</taxon>
        <taxon>Streptophyta</taxon>
        <taxon>Embryophyta</taxon>
        <taxon>Tracheophyta</taxon>
        <taxon>Spermatophyta</taxon>
        <taxon>Magnoliopsida</taxon>
        <taxon>eudicotyledons</taxon>
        <taxon>Gunneridae</taxon>
        <taxon>Pentapetalae</taxon>
        <taxon>rosids</taxon>
        <taxon>Vitales</taxon>
        <taxon>Vitaceae</taxon>
        <taxon>Viteae</taxon>
        <taxon>Vitis</taxon>
    </lineage>
</organism>
<gene>
    <name evidence="1" type="ordered locus">VIT_06s0009g01040</name>
</gene>
<dbReference type="EMBL" id="FN595504">
    <property type="protein sequence ID" value="CBI24396.3"/>
    <property type="molecule type" value="Genomic_DNA"/>
</dbReference>
<dbReference type="HOGENOM" id="CLU_3417745_0_0_1"/>
<evidence type="ECO:0000313" key="1">
    <source>
        <dbReference type="EMBL" id="CBI24396.3"/>
    </source>
</evidence>
<evidence type="ECO:0000313" key="2">
    <source>
        <dbReference type="Proteomes" id="UP000009183"/>
    </source>
</evidence>
<protein>
    <submittedName>
        <fullName evidence="1">Uncharacterized protein</fullName>
    </submittedName>
</protein>
<sequence>MFKACIFKFRQSFFNSLINIVQNYIK</sequence>
<dbReference type="Proteomes" id="UP000009183">
    <property type="component" value="Chromosome 6"/>
</dbReference>
<name>D7T1L6_VITVI</name>